<dbReference type="EMBL" id="AOHS01000065">
    <property type="protein sequence ID" value="ELY22996.1"/>
    <property type="molecule type" value="Genomic_DNA"/>
</dbReference>
<keyword evidence="1" id="KW-0614">Plasmid</keyword>
<dbReference type="AlphaFoldDB" id="D3T2E0"/>
<reference evidence="3" key="1">
    <citation type="submission" date="2010-02" db="EMBL/GenBank/DDBJ databases">
        <title>Complete sequence of plasmid 3 of Natrialba magadii ATCC 43099.</title>
        <authorList>
            <consortium name="US DOE Joint Genome Institute"/>
            <person name="Lucas S."/>
            <person name="Copeland A."/>
            <person name="Lapidus A."/>
            <person name="Cheng J.-F."/>
            <person name="Bruce D."/>
            <person name="Goodwin L."/>
            <person name="Pitluck S."/>
            <person name="Davenport K."/>
            <person name="Saunders E."/>
            <person name="Detter J.C."/>
            <person name="Han C."/>
            <person name="Tapia R."/>
            <person name="Land M."/>
            <person name="Hauser L."/>
            <person name="Kyrpides N."/>
            <person name="Mikhailova N."/>
            <person name="De Castro R.E."/>
            <person name="Maupin-Furlow J.A."/>
            <person name="Woyke T."/>
        </authorList>
    </citation>
    <scope>NUCLEOTIDE SEQUENCE [LARGE SCALE GENOMIC DNA]</scope>
    <source>
        <strain evidence="3">ATCC 43099 / DSM 3394 / CCM 3739 / CIP 104546 / IAM 13178 / JCM 8861 / NBRC 102185 / NCIMB 2190 / MS3</strain>
        <plasmid evidence="3">pNMAG03</plasmid>
    </source>
</reference>
<dbReference type="GeneID" id="8826869"/>
<evidence type="ECO:0000313" key="4">
    <source>
        <dbReference type="Proteomes" id="UP000011543"/>
    </source>
</evidence>
<dbReference type="RefSeq" id="WP_004268223.1">
    <property type="nucleotide sequence ID" value="NC_013925.1"/>
</dbReference>
<evidence type="ECO:0000313" key="1">
    <source>
        <dbReference type="EMBL" id="ADD07749.1"/>
    </source>
</evidence>
<dbReference type="Proteomes" id="UP000001879">
    <property type="component" value="Plasmid pNMAG03"/>
</dbReference>
<reference evidence="1" key="4">
    <citation type="submission" date="2016-09" db="EMBL/GenBank/DDBJ databases">
        <authorList>
            <person name="Pfeiffer F."/>
        </authorList>
    </citation>
    <scope>NUCLEOTIDE SEQUENCE</scope>
    <source>
        <strain evidence="1">ATCC 43099</strain>
        <plasmid evidence="1">pNMAG03</plasmid>
    </source>
</reference>
<dbReference type="PATRIC" id="fig|547559.17.peg.4156"/>
<dbReference type="EMBL" id="CP001935">
    <property type="protein sequence ID" value="ADD07749.1"/>
    <property type="molecule type" value="Genomic_DNA"/>
</dbReference>
<accession>D3T2E0</accession>
<geneLocation type="plasmid" evidence="1 3">
    <name>pNMAG03</name>
</geneLocation>
<reference evidence="1 3" key="2">
    <citation type="journal article" date="2012" name="BMC Genomics">
        <title>A comparative genomics perspective on the genetic content of the alkaliphilic haloarchaeon Natrialba magadii ATCC 43099T.</title>
        <authorList>
            <person name="Siddaramappa S."/>
            <person name="Challacombe J.F."/>
            <person name="Decastro R.E."/>
            <person name="Pfeiffer F."/>
            <person name="Sastre D.E."/>
            <person name="Gimenez M.I."/>
            <person name="Paggi R.A."/>
            <person name="Detter J.C."/>
            <person name="Davenport K.W."/>
            <person name="Goodwin L.A."/>
            <person name="Kyrpides N."/>
            <person name="Tapia R."/>
            <person name="Pitluck S."/>
            <person name="Lucas S."/>
            <person name="Woyke T."/>
            <person name="Maupin-Furlow J.A."/>
        </authorList>
    </citation>
    <scope>NUCLEOTIDE SEQUENCE [LARGE SCALE GENOMIC DNA]</scope>
    <source>
        <strain evidence="1">ATCC 43099</strain>
        <strain evidence="3">ATCC 43099 / DSM 3394 / CCM 3739 / CIP 104546 / IAM 13178 / JCM 8861 / NBRC 102185 / NCIMB 2190 / MS3</strain>
    </source>
</reference>
<proteinExistence type="predicted"/>
<keyword evidence="3" id="KW-1185">Reference proteome</keyword>
<protein>
    <submittedName>
        <fullName evidence="1">Virus protein phiCh1-VP88</fullName>
    </submittedName>
</protein>
<sequence>MTDPSVFVRRDWKQHVESHRRVIYERAVVDGDEIGPGDVLATSREYVDPAIAGSVHVFEVDCVVYSADRYKIRPSSGGYQLLEDLVEMPEWVPADLLVGRRLPADVIQYVDGEVVVR</sequence>
<name>D3T2E0_NATMM</name>
<evidence type="ECO:0000313" key="2">
    <source>
        <dbReference type="EMBL" id="ELY22996.1"/>
    </source>
</evidence>
<evidence type="ECO:0000313" key="3">
    <source>
        <dbReference type="Proteomes" id="UP000001879"/>
    </source>
</evidence>
<dbReference type="KEGG" id="nmg:Nmag_4241"/>
<reference evidence="2 4" key="3">
    <citation type="journal article" date="2014" name="PLoS Genet.">
        <title>Phylogenetically driven sequencing of extremely halophilic archaea reveals strategies for static and dynamic osmo-response.</title>
        <authorList>
            <person name="Becker E.A."/>
            <person name="Seitzer P.M."/>
            <person name="Tritt A."/>
            <person name="Larsen D."/>
            <person name="Krusor M."/>
            <person name="Yao A.I."/>
            <person name="Wu D."/>
            <person name="Madern D."/>
            <person name="Eisen J.A."/>
            <person name="Darling A.E."/>
            <person name="Facciotti M.T."/>
        </authorList>
    </citation>
    <scope>NUCLEOTIDE SEQUENCE [LARGE SCALE GENOMIC DNA]</scope>
    <source>
        <strain evidence="4">ATCC 43099 / DSM 3394 / CCM 3739 / CIP 104546 / IAM 13178 / JCM 8861 / NBRC 102185 / NCIMB 2190 / MS3</strain>
        <strain evidence="2">MS-3</strain>
    </source>
</reference>
<organism evidence="1 3">
    <name type="scientific">Natrialba magadii (strain ATCC 43099 / DSM 3394 / CCM 3739 / CIP 104546 / IAM 13178 / JCM 8861 / NBRC 102185 / NCIMB 2190 / MS3)</name>
    <name type="common">Natronobacterium magadii</name>
    <dbReference type="NCBI Taxonomy" id="547559"/>
    <lineage>
        <taxon>Archaea</taxon>
        <taxon>Methanobacteriati</taxon>
        <taxon>Methanobacteriota</taxon>
        <taxon>Stenosarchaea group</taxon>
        <taxon>Halobacteria</taxon>
        <taxon>Halobacteriales</taxon>
        <taxon>Natrialbaceae</taxon>
        <taxon>Natrialba</taxon>
    </lineage>
</organism>
<dbReference type="Proteomes" id="UP000011543">
    <property type="component" value="Unassembled WGS sequence"/>
</dbReference>
<gene>
    <name evidence="1" type="ordered locus">Nmag_4241</name>
    <name evidence="2" type="ORF">C500_21070</name>
</gene>
<dbReference type="HOGENOM" id="CLU_2079484_0_0_2"/>